<name>A0A3N2E0A5_9GAMM</name>
<dbReference type="Gene3D" id="3.30.559.10">
    <property type="entry name" value="Chloramphenicol acetyltransferase-like domain"/>
    <property type="match status" value="1"/>
</dbReference>
<dbReference type="Pfam" id="PF00668">
    <property type="entry name" value="Condensation"/>
    <property type="match status" value="1"/>
</dbReference>
<dbReference type="Gene3D" id="3.30.559.30">
    <property type="entry name" value="Nonribosomal peptide synthetase, condensation domain"/>
    <property type="match status" value="1"/>
</dbReference>
<dbReference type="PANTHER" id="PTHR28037">
    <property type="entry name" value="ALCOHOL O-ACETYLTRANSFERASE 1-RELATED"/>
    <property type="match status" value="1"/>
</dbReference>
<feature type="domain" description="Condensation" evidence="1">
    <location>
        <begin position="24"/>
        <end position="414"/>
    </location>
</feature>
<dbReference type="RefSeq" id="WP_123711441.1">
    <property type="nucleotide sequence ID" value="NZ_RKHR01000003.1"/>
</dbReference>
<dbReference type="SUPFAM" id="SSF52777">
    <property type="entry name" value="CoA-dependent acyltransferases"/>
    <property type="match status" value="2"/>
</dbReference>
<evidence type="ECO:0000313" key="3">
    <source>
        <dbReference type="Proteomes" id="UP000275394"/>
    </source>
</evidence>
<proteinExistence type="predicted"/>
<accession>A0A3N2E0A5</accession>
<dbReference type="InterPro" id="IPR052058">
    <property type="entry name" value="Alcohol_O-acetyltransferase"/>
</dbReference>
<dbReference type="EMBL" id="RKHR01000003">
    <property type="protein sequence ID" value="ROS05541.1"/>
    <property type="molecule type" value="Genomic_DNA"/>
</dbReference>
<gene>
    <name evidence="2" type="ORF">EDC56_1076</name>
</gene>
<dbReference type="InterPro" id="IPR001242">
    <property type="entry name" value="Condensation_dom"/>
</dbReference>
<evidence type="ECO:0000313" key="2">
    <source>
        <dbReference type="EMBL" id="ROS05541.1"/>
    </source>
</evidence>
<reference evidence="2 3" key="1">
    <citation type="submission" date="2018-11" db="EMBL/GenBank/DDBJ databases">
        <title>Genomic Encyclopedia of Type Strains, Phase IV (KMG-IV): sequencing the most valuable type-strain genomes for metagenomic binning, comparative biology and taxonomic classification.</title>
        <authorList>
            <person name="Goeker M."/>
        </authorList>
    </citation>
    <scope>NUCLEOTIDE SEQUENCE [LARGE SCALE GENOMIC DNA]</scope>
    <source>
        <strain evidence="2 3">DSM 100316</strain>
    </source>
</reference>
<dbReference type="Proteomes" id="UP000275394">
    <property type="component" value="Unassembled WGS sequence"/>
</dbReference>
<dbReference type="InterPro" id="IPR023213">
    <property type="entry name" value="CAT-like_dom_sf"/>
</dbReference>
<dbReference type="AlphaFoldDB" id="A0A3N2E0A5"/>
<protein>
    <submittedName>
        <fullName evidence="2">Condensation domain-containing protein</fullName>
    </submittedName>
</protein>
<organism evidence="2 3">
    <name type="scientific">Sinobacterium caligoides</name>
    <dbReference type="NCBI Taxonomy" id="933926"/>
    <lineage>
        <taxon>Bacteria</taxon>
        <taxon>Pseudomonadati</taxon>
        <taxon>Pseudomonadota</taxon>
        <taxon>Gammaproteobacteria</taxon>
        <taxon>Cellvibrionales</taxon>
        <taxon>Spongiibacteraceae</taxon>
        <taxon>Sinobacterium</taxon>
    </lineage>
</organism>
<comment type="caution">
    <text evidence="2">The sequence shown here is derived from an EMBL/GenBank/DDBJ whole genome shotgun (WGS) entry which is preliminary data.</text>
</comment>
<dbReference type="PANTHER" id="PTHR28037:SF1">
    <property type="entry name" value="ALCOHOL O-ACETYLTRANSFERASE 1-RELATED"/>
    <property type="match status" value="1"/>
</dbReference>
<sequence length="431" mass="48654">MRQLGQREAKQAIAHQDNHGLMQISNVATIKGVVSAEKLLRAIHCAYQRHPLLRARIQFQQRTWHFIYDVMFDASQHRYQRKQCSSVEQEMADEVQRPLDQTQYLWRTRLVDIADSDESYLVLTTHHSMSDGSGCFVLINDIVNYYNTADDQGGVESLPERACLEDSCRPLDHQADGVDRREYFKDMVWPVAAAAPLAQRQPLIKESVFTKDAMTALVSLSRAAGVTLNAVISALLFRTTFQLAGAPAVLKAIVPKNMRPEMTNGVDYRELGAFFETAYIYADKRDSHDLLQLSKALRRQYQTMANSTEALSYAELADDLAQLGNDASTVFDQHLIISNLGRLSTLYQQGELSLLDYRFNGAIHSANYFLLCGVVTVNDALICSFNFTQPLVHEHTASRFVEQFRASVQQLVADYYRDDHARDTEAVGQSA</sequence>
<evidence type="ECO:0000259" key="1">
    <source>
        <dbReference type="Pfam" id="PF00668"/>
    </source>
</evidence>
<dbReference type="GO" id="GO:0003824">
    <property type="term" value="F:catalytic activity"/>
    <property type="evidence" value="ECO:0007669"/>
    <property type="project" value="InterPro"/>
</dbReference>
<dbReference type="OrthoDB" id="9810950at2"/>
<keyword evidence="3" id="KW-1185">Reference proteome</keyword>